<gene>
    <name evidence="3" type="ORF">Acr_21g0005670</name>
</gene>
<dbReference type="EMBL" id="BJWL01000021">
    <property type="protein sequence ID" value="GFZ09968.1"/>
    <property type="molecule type" value="Genomic_DNA"/>
</dbReference>
<keyword evidence="4" id="KW-1185">Reference proteome</keyword>
<keyword evidence="2" id="KW-0732">Signal</keyword>
<reference evidence="3 4" key="1">
    <citation type="submission" date="2019-07" db="EMBL/GenBank/DDBJ databases">
        <title>De Novo Assembly of kiwifruit Actinidia rufa.</title>
        <authorList>
            <person name="Sugita-Konishi S."/>
            <person name="Sato K."/>
            <person name="Mori E."/>
            <person name="Abe Y."/>
            <person name="Kisaki G."/>
            <person name="Hamano K."/>
            <person name="Suezawa K."/>
            <person name="Otani M."/>
            <person name="Fukuda T."/>
            <person name="Manabe T."/>
            <person name="Gomi K."/>
            <person name="Tabuchi M."/>
            <person name="Akimitsu K."/>
            <person name="Kataoka I."/>
        </authorList>
    </citation>
    <scope>NUCLEOTIDE SEQUENCE [LARGE SCALE GENOMIC DNA]</scope>
    <source>
        <strain evidence="4">cv. Fuchu</strain>
    </source>
</reference>
<evidence type="ECO:0000313" key="4">
    <source>
        <dbReference type="Proteomes" id="UP000585474"/>
    </source>
</evidence>
<organism evidence="3 4">
    <name type="scientific">Actinidia rufa</name>
    <dbReference type="NCBI Taxonomy" id="165716"/>
    <lineage>
        <taxon>Eukaryota</taxon>
        <taxon>Viridiplantae</taxon>
        <taxon>Streptophyta</taxon>
        <taxon>Embryophyta</taxon>
        <taxon>Tracheophyta</taxon>
        <taxon>Spermatophyta</taxon>
        <taxon>Magnoliopsida</taxon>
        <taxon>eudicotyledons</taxon>
        <taxon>Gunneridae</taxon>
        <taxon>Pentapetalae</taxon>
        <taxon>asterids</taxon>
        <taxon>Ericales</taxon>
        <taxon>Actinidiaceae</taxon>
        <taxon>Actinidia</taxon>
    </lineage>
</organism>
<dbReference type="AlphaFoldDB" id="A0A7J0GGX2"/>
<feature type="region of interest" description="Disordered" evidence="1">
    <location>
        <begin position="27"/>
        <end position="68"/>
    </location>
</feature>
<comment type="caution">
    <text evidence="3">The sequence shown here is derived from an EMBL/GenBank/DDBJ whole genome shotgun (WGS) entry which is preliminary data.</text>
</comment>
<dbReference type="Proteomes" id="UP000585474">
    <property type="component" value="Unassembled WGS sequence"/>
</dbReference>
<accession>A0A7J0GGX2</accession>
<proteinExistence type="predicted"/>
<protein>
    <submittedName>
        <fullName evidence="3">Uncharacterized protein</fullName>
    </submittedName>
</protein>
<feature type="compositionally biased region" description="Basic and acidic residues" evidence="1">
    <location>
        <begin position="32"/>
        <end position="46"/>
    </location>
</feature>
<feature type="chain" id="PRO_5029481334" evidence="2">
    <location>
        <begin position="22"/>
        <end position="111"/>
    </location>
</feature>
<feature type="compositionally biased region" description="Polar residues" evidence="1">
    <location>
        <begin position="55"/>
        <end position="68"/>
    </location>
</feature>
<evidence type="ECO:0000256" key="2">
    <source>
        <dbReference type="SAM" id="SignalP"/>
    </source>
</evidence>
<evidence type="ECO:0000256" key="1">
    <source>
        <dbReference type="SAM" id="MobiDB-lite"/>
    </source>
</evidence>
<name>A0A7J0GGX2_9ERIC</name>
<evidence type="ECO:0000313" key="3">
    <source>
        <dbReference type="EMBL" id="GFZ09968.1"/>
    </source>
</evidence>
<feature type="signal peptide" evidence="2">
    <location>
        <begin position="1"/>
        <end position="21"/>
    </location>
</feature>
<sequence>MSFVSSTMSFVILSSAPLTITHLGVPPPSPHLESHAMDLDPPKDEVPALAATDLPSASTTPLPVVASSSTATGSRITDAIAALFAHMNVIHTDLVEHIRQVHEHVDLIVEC</sequence>